<keyword evidence="1" id="KW-1133">Transmembrane helix</keyword>
<protein>
    <recommendedName>
        <fullName evidence="2">DUF5666 domain-containing protein</fullName>
    </recommendedName>
</protein>
<sequence length="224" mass="23758">MVYLFLQPENTIPEEILESWNYQHKSTIKPKKIIGSFLMLLVIAGIFLPAVSTVHARLIATRSIVNIDGTISSKDPNYFVVNSSGTGDVTVYVNNGTRFIPGLSYDAVAVGDKVQVVARSDGSLTAIMVRKISGGTGYGGVPGPQTGGVVTTINGMVSAKTANTFTVAQNSMNVTYTVLSNTHFIGSTFAAMAVGNTVTVVGQDTGTSYVAKTVVVVRFRTLLR</sequence>
<dbReference type="Proteomes" id="UP000231069">
    <property type="component" value="Unassembled WGS sequence"/>
</dbReference>
<organism evidence="3 4">
    <name type="scientific">Candidatus Gottesmanbacteria bacterium CG_4_10_14_0_8_um_filter_37_24</name>
    <dbReference type="NCBI Taxonomy" id="1974574"/>
    <lineage>
        <taxon>Bacteria</taxon>
        <taxon>Candidatus Gottesmaniibacteriota</taxon>
    </lineage>
</organism>
<proteinExistence type="predicted"/>
<feature type="transmembrane region" description="Helical" evidence="1">
    <location>
        <begin position="33"/>
        <end position="52"/>
    </location>
</feature>
<comment type="caution">
    <text evidence="3">The sequence shown here is derived from an EMBL/GenBank/DDBJ whole genome shotgun (WGS) entry which is preliminary data.</text>
</comment>
<evidence type="ECO:0000256" key="1">
    <source>
        <dbReference type="SAM" id="Phobius"/>
    </source>
</evidence>
<feature type="domain" description="DUF5666" evidence="2">
    <location>
        <begin position="155"/>
        <end position="212"/>
    </location>
</feature>
<dbReference type="AlphaFoldDB" id="A0A2M7RQG8"/>
<evidence type="ECO:0000313" key="4">
    <source>
        <dbReference type="Proteomes" id="UP000231069"/>
    </source>
</evidence>
<gene>
    <name evidence="3" type="ORF">COY59_04045</name>
</gene>
<keyword evidence="1" id="KW-0472">Membrane</keyword>
<dbReference type="EMBL" id="PFMK01000074">
    <property type="protein sequence ID" value="PIZ02571.1"/>
    <property type="molecule type" value="Genomic_DNA"/>
</dbReference>
<name>A0A2M7RQG8_9BACT</name>
<dbReference type="Pfam" id="PF18914">
    <property type="entry name" value="DUF5666"/>
    <property type="match status" value="2"/>
</dbReference>
<reference evidence="4" key="1">
    <citation type="submission" date="2017-09" db="EMBL/GenBank/DDBJ databases">
        <title>Depth-based differentiation of microbial function through sediment-hosted aquifers and enrichment of novel symbionts in the deep terrestrial subsurface.</title>
        <authorList>
            <person name="Probst A.J."/>
            <person name="Ladd B."/>
            <person name="Jarett J.K."/>
            <person name="Geller-Mcgrath D.E."/>
            <person name="Sieber C.M.K."/>
            <person name="Emerson J.B."/>
            <person name="Anantharaman K."/>
            <person name="Thomas B.C."/>
            <person name="Malmstrom R."/>
            <person name="Stieglmeier M."/>
            <person name="Klingl A."/>
            <person name="Woyke T."/>
            <person name="Ryan C.M."/>
            <person name="Banfield J.F."/>
        </authorList>
    </citation>
    <scope>NUCLEOTIDE SEQUENCE [LARGE SCALE GENOMIC DNA]</scope>
</reference>
<evidence type="ECO:0000313" key="3">
    <source>
        <dbReference type="EMBL" id="PIZ02571.1"/>
    </source>
</evidence>
<evidence type="ECO:0000259" key="2">
    <source>
        <dbReference type="Pfam" id="PF18914"/>
    </source>
</evidence>
<feature type="domain" description="DUF5666" evidence="2">
    <location>
        <begin position="69"/>
        <end position="127"/>
    </location>
</feature>
<accession>A0A2M7RQG8</accession>
<keyword evidence="1" id="KW-0812">Transmembrane</keyword>
<dbReference type="InterPro" id="IPR043724">
    <property type="entry name" value="DUF5666"/>
</dbReference>